<protein>
    <submittedName>
        <fullName evidence="1">DUF2442 domain-containing protein</fullName>
    </submittedName>
</protein>
<gene>
    <name evidence="1" type="ORF">H6F44_06490</name>
</gene>
<reference evidence="1" key="2">
    <citation type="submission" date="2020-08" db="EMBL/GenBank/DDBJ databases">
        <authorList>
            <person name="Chen M."/>
            <person name="Teng W."/>
            <person name="Zhao L."/>
            <person name="Hu C."/>
            <person name="Zhou Y."/>
            <person name="Han B."/>
            <person name="Song L."/>
            <person name="Shu W."/>
        </authorList>
    </citation>
    <scope>NUCLEOTIDE SEQUENCE</scope>
    <source>
        <strain evidence="1">FACHB-1277</strain>
    </source>
</reference>
<dbReference type="RefSeq" id="WP_190350146.1">
    <property type="nucleotide sequence ID" value="NZ_JACJPY010000013.1"/>
</dbReference>
<dbReference type="Proteomes" id="UP000631421">
    <property type="component" value="Unassembled WGS sequence"/>
</dbReference>
<proteinExistence type="predicted"/>
<sequence>MNKKSVLLGTDISQVEVTNISPHGLWLLLHNEELFLPFSEFPWFRDANISKIFNVELPSPNHLYWSELDIDISVESIRNPECFPLFSQIG</sequence>
<name>A0A926URH5_9CYAN</name>
<dbReference type="InterPro" id="IPR018841">
    <property type="entry name" value="DUF2442"/>
</dbReference>
<evidence type="ECO:0000313" key="1">
    <source>
        <dbReference type="EMBL" id="MBD2149774.1"/>
    </source>
</evidence>
<accession>A0A926URH5</accession>
<dbReference type="AlphaFoldDB" id="A0A926URH5"/>
<keyword evidence="2" id="KW-1185">Reference proteome</keyword>
<evidence type="ECO:0000313" key="2">
    <source>
        <dbReference type="Proteomes" id="UP000631421"/>
    </source>
</evidence>
<comment type="caution">
    <text evidence="1">The sequence shown here is derived from an EMBL/GenBank/DDBJ whole genome shotgun (WGS) entry which is preliminary data.</text>
</comment>
<organism evidence="1 2">
    <name type="scientific">Pseudanabaena cinerea FACHB-1277</name>
    <dbReference type="NCBI Taxonomy" id="2949581"/>
    <lineage>
        <taxon>Bacteria</taxon>
        <taxon>Bacillati</taxon>
        <taxon>Cyanobacteriota</taxon>
        <taxon>Cyanophyceae</taxon>
        <taxon>Pseudanabaenales</taxon>
        <taxon>Pseudanabaenaceae</taxon>
        <taxon>Pseudanabaena</taxon>
        <taxon>Pseudanabaena cinerea</taxon>
    </lineage>
</organism>
<reference evidence="1" key="1">
    <citation type="journal article" date="2015" name="ISME J.">
        <title>Draft Genome Sequence of Streptomyces incarnatus NRRL8089, which Produces the Nucleoside Antibiotic Sinefungin.</title>
        <authorList>
            <person name="Oshima K."/>
            <person name="Hattori M."/>
            <person name="Shimizu H."/>
            <person name="Fukuda K."/>
            <person name="Nemoto M."/>
            <person name="Inagaki K."/>
            <person name="Tamura T."/>
        </authorList>
    </citation>
    <scope>NUCLEOTIDE SEQUENCE</scope>
    <source>
        <strain evidence="1">FACHB-1277</strain>
    </source>
</reference>
<dbReference type="EMBL" id="JACJPY010000013">
    <property type="protein sequence ID" value="MBD2149774.1"/>
    <property type="molecule type" value="Genomic_DNA"/>
</dbReference>
<dbReference type="Pfam" id="PF10387">
    <property type="entry name" value="DUF2442"/>
    <property type="match status" value="1"/>
</dbReference>